<dbReference type="Proteomes" id="UP000585721">
    <property type="component" value="Unassembled WGS sequence"/>
</dbReference>
<reference evidence="2 3" key="1">
    <citation type="submission" date="2020-08" db="EMBL/GenBank/DDBJ databases">
        <title>Genomic Encyclopedia of Type Strains, Phase IV (KMG-IV): sequencing the most valuable type-strain genomes for metagenomic binning, comparative biology and taxonomic classification.</title>
        <authorList>
            <person name="Goeker M."/>
        </authorList>
    </citation>
    <scope>NUCLEOTIDE SEQUENCE [LARGE SCALE GENOMIC DNA]</scope>
    <source>
        <strain evidence="2 3">DSM 22975</strain>
    </source>
</reference>
<comment type="caution">
    <text evidence="2">The sequence shown here is derived from an EMBL/GenBank/DDBJ whole genome shotgun (WGS) entry which is preliminary data.</text>
</comment>
<feature type="transmembrane region" description="Helical" evidence="1">
    <location>
        <begin position="81"/>
        <end position="99"/>
    </location>
</feature>
<dbReference type="PIRSF" id="PIRSF011443">
    <property type="entry name" value="YgjV"/>
    <property type="match status" value="1"/>
</dbReference>
<evidence type="ECO:0000313" key="2">
    <source>
        <dbReference type="EMBL" id="MBB6056473.1"/>
    </source>
</evidence>
<name>A0A841GRX9_9GAMM</name>
<feature type="transmembrane region" description="Helical" evidence="1">
    <location>
        <begin position="12"/>
        <end position="33"/>
    </location>
</feature>
<evidence type="ECO:0000313" key="3">
    <source>
        <dbReference type="Proteomes" id="UP000585721"/>
    </source>
</evidence>
<dbReference type="Pfam" id="PF10688">
    <property type="entry name" value="Imp-YgjV"/>
    <property type="match status" value="1"/>
</dbReference>
<keyword evidence="1" id="KW-0812">Transmembrane</keyword>
<keyword evidence="1" id="KW-0472">Membrane</keyword>
<evidence type="ECO:0000256" key="1">
    <source>
        <dbReference type="SAM" id="Phobius"/>
    </source>
</evidence>
<protein>
    <recommendedName>
        <fullName evidence="4">YgjV family protein</fullName>
    </recommendedName>
</protein>
<dbReference type="InterPro" id="IPR026267">
    <property type="entry name" value="YgjV"/>
</dbReference>
<evidence type="ECO:0008006" key="4">
    <source>
        <dbReference type="Google" id="ProtNLM"/>
    </source>
</evidence>
<keyword evidence="1" id="KW-1133">Transmembrane helix</keyword>
<feature type="transmembrane region" description="Helical" evidence="1">
    <location>
        <begin position="45"/>
        <end position="69"/>
    </location>
</feature>
<keyword evidence="3" id="KW-1185">Reference proteome</keyword>
<dbReference type="InterPro" id="IPR019629">
    <property type="entry name" value="Uncharacterised_HI1736/YgjV"/>
</dbReference>
<proteinExistence type="predicted"/>
<sequence>MMTFLHHIAELFAANPLAQSVGLIAFAVGISAFIQKNDQRLRTLLTLYCVVIGCHFFLLSAPTAAYAAWLSGLRSFVSTRTRHVAVMAFFLLIVWVLGIPNITQPIQWLTIIGTTLGTWALYREQGIRMRLLMLMGTVCWVTHNFVIGSIGGAMIEGSFLFVNSHTIFRLWQQRAAPLSGES</sequence>
<dbReference type="EMBL" id="JACHGR010000008">
    <property type="protein sequence ID" value="MBB6056473.1"/>
    <property type="molecule type" value="Genomic_DNA"/>
</dbReference>
<gene>
    <name evidence="2" type="ORF">HNR75_002411</name>
</gene>
<organism evidence="2 3">
    <name type="scientific">Tolumonas osonensis</name>
    <dbReference type="NCBI Taxonomy" id="675874"/>
    <lineage>
        <taxon>Bacteria</taxon>
        <taxon>Pseudomonadati</taxon>
        <taxon>Pseudomonadota</taxon>
        <taxon>Gammaproteobacteria</taxon>
        <taxon>Aeromonadales</taxon>
        <taxon>Aeromonadaceae</taxon>
        <taxon>Tolumonas</taxon>
    </lineage>
</organism>
<feature type="transmembrane region" description="Helical" evidence="1">
    <location>
        <begin position="131"/>
        <end position="155"/>
    </location>
</feature>
<accession>A0A841GRX9</accession>
<dbReference type="AlphaFoldDB" id="A0A841GRX9"/>